<evidence type="ECO:0000256" key="6">
    <source>
        <dbReference type="ARBA" id="ARBA00022763"/>
    </source>
</evidence>
<comment type="subcellular location">
    <subcellularLocation>
        <location evidence="2">Cytoplasm</location>
    </subcellularLocation>
    <subcellularLocation>
        <location evidence="1">Nucleus</location>
    </subcellularLocation>
</comment>
<feature type="compositionally biased region" description="Low complexity" evidence="15">
    <location>
        <begin position="8"/>
        <end position="21"/>
    </location>
</feature>
<name>A0A6J5V9K1_PRUAR</name>
<dbReference type="Proteomes" id="UP000507222">
    <property type="component" value="Unassembled WGS sequence"/>
</dbReference>
<organism evidence="17 18">
    <name type="scientific">Prunus armeniaca</name>
    <name type="common">Apricot</name>
    <name type="synonym">Armeniaca vulgaris</name>
    <dbReference type="NCBI Taxonomy" id="36596"/>
    <lineage>
        <taxon>Eukaryota</taxon>
        <taxon>Viridiplantae</taxon>
        <taxon>Streptophyta</taxon>
        <taxon>Embryophyta</taxon>
        <taxon>Tracheophyta</taxon>
        <taxon>Spermatophyta</taxon>
        <taxon>Magnoliopsida</taxon>
        <taxon>eudicotyledons</taxon>
        <taxon>Gunneridae</taxon>
        <taxon>Pentapetalae</taxon>
        <taxon>rosids</taxon>
        <taxon>fabids</taxon>
        <taxon>Rosales</taxon>
        <taxon>Rosaceae</taxon>
        <taxon>Amygdaloideae</taxon>
        <taxon>Amygdaleae</taxon>
        <taxon>Prunus</taxon>
    </lineage>
</organism>
<dbReference type="GO" id="GO:0035516">
    <property type="term" value="F:broad specificity oxidative DNA demethylase activity"/>
    <property type="evidence" value="ECO:0007669"/>
    <property type="project" value="TreeGrafter"/>
</dbReference>
<evidence type="ECO:0000256" key="1">
    <source>
        <dbReference type="ARBA" id="ARBA00004123"/>
    </source>
</evidence>
<feature type="binding site" evidence="14">
    <location>
        <position position="372"/>
    </location>
    <ligand>
        <name>Fe cation</name>
        <dbReference type="ChEBI" id="CHEBI:24875"/>
        <note>catalytic</note>
    </ligand>
</feature>
<evidence type="ECO:0000256" key="13">
    <source>
        <dbReference type="ARBA" id="ARBA00066586"/>
    </source>
</evidence>
<feature type="region of interest" description="Disordered" evidence="15">
    <location>
        <begin position="1"/>
        <end position="21"/>
    </location>
</feature>
<evidence type="ECO:0000313" key="18">
    <source>
        <dbReference type="Proteomes" id="UP000507222"/>
    </source>
</evidence>
<dbReference type="EMBL" id="CAEKDK010000006">
    <property type="protein sequence ID" value="CAB4284901.1"/>
    <property type="molecule type" value="Genomic_DNA"/>
</dbReference>
<keyword evidence="8" id="KW-0560">Oxidoreductase</keyword>
<keyword evidence="4" id="KW-0963">Cytoplasm</keyword>
<evidence type="ECO:0000256" key="7">
    <source>
        <dbReference type="ARBA" id="ARBA00022964"/>
    </source>
</evidence>
<dbReference type="InterPro" id="IPR025886">
    <property type="entry name" value="PP2-like"/>
</dbReference>
<dbReference type="GO" id="GO:0005737">
    <property type="term" value="C:cytoplasm"/>
    <property type="evidence" value="ECO:0007669"/>
    <property type="project" value="UniProtKB-SubCell"/>
</dbReference>
<evidence type="ECO:0000256" key="12">
    <source>
        <dbReference type="ARBA" id="ARBA00052047"/>
    </source>
</evidence>
<evidence type="ECO:0000256" key="10">
    <source>
        <dbReference type="ARBA" id="ARBA00023204"/>
    </source>
</evidence>
<comment type="similarity">
    <text evidence="3">Belongs to the alkB family.</text>
</comment>
<keyword evidence="5 14" id="KW-0479">Metal-binding</keyword>
<feature type="domain" description="Fe2OG dioxygenase" evidence="16">
    <location>
        <begin position="354"/>
        <end position="465"/>
    </location>
</feature>
<evidence type="ECO:0000256" key="4">
    <source>
        <dbReference type="ARBA" id="ARBA00022490"/>
    </source>
</evidence>
<comment type="cofactor">
    <cofactor evidence="14">
        <name>Fe(2+)</name>
        <dbReference type="ChEBI" id="CHEBI:29033"/>
    </cofactor>
    <text evidence="14">Binds 1 Fe(2+) ion per subunit.</text>
</comment>
<dbReference type="Pfam" id="PF14299">
    <property type="entry name" value="PP2"/>
    <property type="match status" value="1"/>
</dbReference>
<evidence type="ECO:0000256" key="3">
    <source>
        <dbReference type="ARBA" id="ARBA00007879"/>
    </source>
</evidence>
<dbReference type="GO" id="GO:0035513">
    <property type="term" value="P:oxidative RNA demethylation"/>
    <property type="evidence" value="ECO:0007669"/>
    <property type="project" value="TreeGrafter"/>
</dbReference>
<dbReference type="PANTHER" id="PTHR16557:SF10">
    <property type="entry name" value="2-OXOGLUTARATE-DEPENDENT DIOXYGENASE FAMILY PROTEIN"/>
    <property type="match status" value="1"/>
</dbReference>
<dbReference type="PANTHER" id="PTHR16557">
    <property type="entry name" value="ALKYLATED DNA REPAIR PROTEIN ALKB-RELATED"/>
    <property type="match status" value="1"/>
</dbReference>
<feature type="binding site" evidence="14">
    <location>
        <position position="432"/>
    </location>
    <ligand>
        <name>Fe cation</name>
        <dbReference type="ChEBI" id="CHEBI:24875"/>
        <note>catalytic</note>
    </ligand>
</feature>
<dbReference type="GO" id="GO:0006281">
    <property type="term" value="P:DNA repair"/>
    <property type="evidence" value="ECO:0007669"/>
    <property type="project" value="UniProtKB-KW"/>
</dbReference>
<evidence type="ECO:0000256" key="8">
    <source>
        <dbReference type="ARBA" id="ARBA00023002"/>
    </source>
</evidence>
<dbReference type="Pfam" id="PF13532">
    <property type="entry name" value="2OG-FeII_Oxy_2"/>
    <property type="match status" value="1"/>
</dbReference>
<comment type="catalytic activity">
    <reaction evidence="12">
        <text>an N(6)-methyl-2'-deoxyadenosine in DNA + 2-oxoglutarate + O2 = a 2'-deoxyadenosine in DNA + formaldehyde + succinate + CO2</text>
        <dbReference type="Rhea" id="RHEA:49524"/>
        <dbReference type="Rhea" id="RHEA-COMP:12418"/>
        <dbReference type="Rhea" id="RHEA-COMP:12419"/>
        <dbReference type="ChEBI" id="CHEBI:15379"/>
        <dbReference type="ChEBI" id="CHEBI:16526"/>
        <dbReference type="ChEBI" id="CHEBI:16810"/>
        <dbReference type="ChEBI" id="CHEBI:16842"/>
        <dbReference type="ChEBI" id="CHEBI:30031"/>
        <dbReference type="ChEBI" id="CHEBI:90615"/>
        <dbReference type="ChEBI" id="CHEBI:90616"/>
        <dbReference type="EC" id="1.14.11.51"/>
    </reaction>
    <physiologicalReaction direction="left-to-right" evidence="12">
        <dbReference type="Rhea" id="RHEA:49525"/>
    </physiologicalReaction>
</comment>
<keyword evidence="11" id="KW-0539">Nucleus</keyword>
<evidence type="ECO:0000256" key="9">
    <source>
        <dbReference type="ARBA" id="ARBA00023004"/>
    </source>
</evidence>
<dbReference type="FunFam" id="2.60.120.590:FF:000013">
    <property type="entry name" value="2-oxoglutarate-dependent dioxygenase family protein"/>
    <property type="match status" value="1"/>
</dbReference>
<sequence>MTCRNDRLAASSGLPASPATPSGNSVIPYDSVSSCGSWFNISAGFKSGKPHNRNENWQMIMVGSFEIYYKISAVASGIRLRQLVLMSASGPTDKGISNSAYIHFNKRKYHMDSISKLVNMEDAAASSSSENVTKFPHESPMSDCRSEMEKYGLPTEFGNKRKHFSAVKPHSEPRNMKYGYASKDSDCSKGFRYNEPFDICLSGSRSYELQASYARNMENQNEEDHMVEFTNPEALNSTNLILRPGMVLLKHYVTHTEQVEIVKKCRQLGLGPGGFYQPGYKDRAKLRLQMMCLGRDWDPETRKYGSRRTIDGTQPPAIPHEFSLLVKRAIEEAHTHIKEDLRVSSVEEILPSISPDICIANFYTTSGRLGLHQDRDESRKSLKEGLPVVSISIGDSADFLYGDQRDIGKAESVVLESGDVLIFGGRSRHIFHGVTSIIPDSAPTNLLEETKLRPGRLNLTFRHSREAKPVSSVLPSLSHCDNCMALYARSLDVTWGFPPYWVWNCYKEISEDNVTVVKLSSVCFLNVKGQFKMSELSAEVVYVGGLKKCQARTPCIFCT</sequence>
<dbReference type="AlphaFoldDB" id="A0A6J5V9K1"/>
<dbReference type="GO" id="GO:0008198">
    <property type="term" value="F:ferrous iron binding"/>
    <property type="evidence" value="ECO:0007669"/>
    <property type="project" value="TreeGrafter"/>
</dbReference>
<keyword evidence="9 14" id="KW-0408">Iron</keyword>
<dbReference type="SUPFAM" id="SSF51197">
    <property type="entry name" value="Clavaminate synthase-like"/>
    <property type="match status" value="1"/>
</dbReference>
<dbReference type="GO" id="GO:0141131">
    <property type="term" value="F:DNA N6-methyladenine demethylase activity"/>
    <property type="evidence" value="ECO:0007669"/>
    <property type="project" value="UniProtKB-EC"/>
</dbReference>
<evidence type="ECO:0000256" key="11">
    <source>
        <dbReference type="ARBA" id="ARBA00023242"/>
    </source>
</evidence>
<dbReference type="Gene3D" id="2.60.120.590">
    <property type="entry name" value="Alpha-ketoglutarate-dependent dioxygenase AlkB-like"/>
    <property type="match status" value="1"/>
</dbReference>
<keyword evidence="10" id="KW-0234">DNA repair</keyword>
<proteinExistence type="inferred from homology"/>
<evidence type="ECO:0000259" key="16">
    <source>
        <dbReference type="PROSITE" id="PS51471"/>
    </source>
</evidence>
<protein>
    <recommendedName>
        <fullName evidence="13">DNA N(6)-methyladenine demethylase</fullName>
        <ecNumber evidence="13">1.14.11.51</ecNumber>
    </recommendedName>
</protein>
<keyword evidence="7" id="KW-0223">Dioxygenase</keyword>
<dbReference type="InterPro" id="IPR027450">
    <property type="entry name" value="AlkB-like"/>
</dbReference>
<gene>
    <name evidence="17" type="ORF">CURHAP_LOCUS40553</name>
</gene>
<evidence type="ECO:0000256" key="5">
    <source>
        <dbReference type="ARBA" id="ARBA00022723"/>
    </source>
</evidence>
<reference evidence="17 18" key="1">
    <citation type="submission" date="2020-05" db="EMBL/GenBank/DDBJ databases">
        <authorList>
            <person name="Campoy J."/>
            <person name="Schneeberger K."/>
            <person name="Spophaly S."/>
        </authorList>
    </citation>
    <scope>NUCLEOTIDE SEQUENCE [LARGE SCALE GENOMIC DNA]</scope>
    <source>
        <strain evidence="17">PruArmRojPasFocal</strain>
    </source>
</reference>
<dbReference type="PROSITE" id="PS51471">
    <property type="entry name" value="FE2OG_OXY"/>
    <property type="match status" value="1"/>
</dbReference>
<feature type="binding site" evidence="14">
    <location>
        <position position="374"/>
    </location>
    <ligand>
        <name>Fe cation</name>
        <dbReference type="ChEBI" id="CHEBI:24875"/>
        <note>catalytic</note>
    </ligand>
</feature>
<evidence type="ECO:0000256" key="15">
    <source>
        <dbReference type="SAM" id="MobiDB-lite"/>
    </source>
</evidence>
<accession>A0A6J5V9K1</accession>
<keyword evidence="6" id="KW-0227">DNA damage</keyword>
<dbReference type="InterPro" id="IPR004574">
    <property type="entry name" value="Alkb"/>
</dbReference>
<dbReference type="GO" id="GO:0005634">
    <property type="term" value="C:nucleus"/>
    <property type="evidence" value="ECO:0007669"/>
    <property type="project" value="UniProtKB-SubCell"/>
</dbReference>
<evidence type="ECO:0000313" key="17">
    <source>
        <dbReference type="EMBL" id="CAB4284901.1"/>
    </source>
</evidence>
<dbReference type="GO" id="GO:0035515">
    <property type="term" value="F:oxidative RNA demethylase activity"/>
    <property type="evidence" value="ECO:0007669"/>
    <property type="project" value="TreeGrafter"/>
</dbReference>
<dbReference type="InterPro" id="IPR037151">
    <property type="entry name" value="AlkB-like_sf"/>
</dbReference>
<dbReference type="EC" id="1.14.11.51" evidence="13"/>
<evidence type="ECO:0000256" key="14">
    <source>
        <dbReference type="PIRSR" id="PIRSR604574-2"/>
    </source>
</evidence>
<evidence type="ECO:0000256" key="2">
    <source>
        <dbReference type="ARBA" id="ARBA00004496"/>
    </source>
</evidence>
<dbReference type="InterPro" id="IPR005123">
    <property type="entry name" value="Oxoglu/Fe-dep_dioxygenase_dom"/>
</dbReference>